<comment type="similarity">
    <text evidence="3 8">Belongs to the LTA synthase family.</text>
</comment>
<dbReference type="Pfam" id="PF00884">
    <property type="entry name" value="Sulfatase"/>
    <property type="match status" value="1"/>
</dbReference>
<evidence type="ECO:0000256" key="6">
    <source>
        <dbReference type="ARBA" id="ARBA00022989"/>
    </source>
</evidence>
<feature type="domain" description="Sulfatase N-terminal" evidence="13">
    <location>
        <begin position="245"/>
        <end position="539"/>
    </location>
</feature>
<evidence type="ECO:0000313" key="15">
    <source>
        <dbReference type="EMBL" id="MEF2290544.1"/>
    </source>
</evidence>
<reference evidence="14" key="1">
    <citation type="submission" date="2016-11" db="EMBL/GenBank/DDBJ databases">
        <title>Complete genome sequence of Virgibacillus dokdonensis 21D, a halophilic bacterium isolated from the deep hypersaline anoxic basin Discovery in the Mediterranean Sea.</title>
        <authorList>
            <person name="Zeaiter Z."/>
            <person name="Booth J.M."/>
            <person name="Prosdocimi E.M."/>
            <person name="Mapelli F."/>
            <person name="Fusi M."/>
            <person name="Daffonchio D."/>
            <person name="Borin S."/>
            <person name="Crotti E."/>
        </authorList>
    </citation>
    <scope>NUCLEOTIDE SEQUENCE</scope>
    <source>
        <strain evidence="14">21D</strain>
    </source>
</reference>
<name>A0A2K9J2U6_9BACI</name>
<evidence type="ECO:0000313" key="16">
    <source>
        <dbReference type="Proteomes" id="UP000234237"/>
    </source>
</evidence>
<evidence type="ECO:0000256" key="3">
    <source>
        <dbReference type="ARBA" id="ARBA00009983"/>
    </source>
</evidence>
<evidence type="ECO:0000256" key="7">
    <source>
        <dbReference type="ARBA" id="ARBA00023136"/>
    </source>
</evidence>
<evidence type="ECO:0000313" key="17">
    <source>
        <dbReference type="Proteomes" id="UP001356080"/>
    </source>
</evidence>
<dbReference type="InterPro" id="IPR000917">
    <property type="entry name" value="Sulfatase_N"/>
</dbReference>
<dbReference type="PIRSF" id="PIRSF005091">
    <property type="entry name" value="Mmb_sulf_HI1246"/>
    <property type="match status" value="1"/>
</dbReference>
<dbReference type="CDD" id="cd16015">
    <property type="entry name" value="LTA_synthase"/>
    <property type="match status" value="1"/>
</dbReference>
<sequence>MKKFISSKLGFFAVALVLFWVKTYLIYKFEFSLGVSGAMQEFLLFFNPLSSALIFLGLALFAKGRRAGIWIIIIDAILTFILYANVVFYRFNSDFITIPTMLQTDNFGSIGGSIADLAQWSDLLYGIDIILLIGLFVFVRKNWSVQRMQFRKPFLVIAAGVLAFSINLGLAEADRPQLLERTFDRNYLVKYLGAFNFTIYDAIQSAKTSTRRVLADSNDITKVENYTKSKYAAPNEKYFGKGEGKNIIKIHLESFQSFLIDYELHGEEVTPFLNSLVHEQEKGFTYFNNFFHQTEQGKTADAELMLDTSLYGLPQGSAFVTKGNNTYQALPAILEQEQNYTSSVFHGDGKSFWNRDEVYKHLGINEFYHEDFYDMSEENVINYGLKDKPFFEQSMPYLEDMDQPFYAHMMTLTHHHPYLIDEEDATIEPAETGDGSVDRYFQTARYLDESLKQFFNDLKEKGLYEDSIIMIYGDHYGISDNHNRAMEEITDEEITPMKNADLQRVPFMIRIPGVESEGTVETYAGQIDVMPTMLHILGIDAKDYIQFGTDMFSEDHHEVVPFRNGNFMSPEYSYVDGKYYDSETKEVIEEPTDEMKEMHEKVMKELELSDEVLYGDLLRFYTPNEKWDAVDTSDYFYGGPESVIDESDNKEE</sequence>
<comment type="subcellular location">
    <subcellularLocation>
        <location evidence="1">Cell membrane</location>
        <topology evidence="1">Multi-pass membrane protein</topology>
    </subcellularLocation>
</comment>
<feature type="binding site" evidence="11">
    <location>
        <position position="474"/>
    </location>
    <ligand>
        <name>Mn(2+)</name>
        <dbReference type="ChEBI" id="CHEBI:29035"/>
    </ligand>
</feature>
<comment type="pathway">
    <text evidence="2">Cell wall biogenesis; lipoteichoic acid biosynthesis.</text>
</comment>
<dbReference type="GO" id="GO:0016740">
    <property type="term" value="F:transferase activity"/>
    <property type="evidence" value="ECO:0007669"/>
    <property type="project" value="UniProtKB-KW"/>
</dbReference>
<feature type="transmembrane region" description="Helical" evidence="12">
    <location>
        <begin position="42"/>
        <end position="62"/>
    </location>
</feature>
<dbReference type="EC" id="2.7.8.-" evidence="15"/>
<feature type="transmembrane region" description="Helical" evidence="12">
    <location>
        <begin position="69"/>
        <end position="91"/>
    </location>
</feature>
<feature type="binding site" evidence="10">
    <location>
        <position position="415"/>
    </location>
    <ligand>
        <name>substrate</name>
    </ligand>
</feature>
<evidence type="ECO:0000256" key="10">
    <source>
        <dbReference type="PIRSR" id="PIRSR005091-2"/>
    </source>
</evidence>
<dbReference type="KEGG" id="vpn:A21D_00206"/>
<feature type="transmembrane region" description="Helical" evidence="12">
    <location>
        <begin position="153"/>
        <end position="171"/>
    </location>
</feature>
<dbReference type="GO" id="GO:0005886">
    <property type="term" value="C:plasma membrane"/>
    <property type="evidence" value="ECO:0007669"/>
    <property type="project" value="UniProtKB-SubCell"/>
</dbReference>
<dbReference type="STRING" id="302167.GCA_900166595_03060"/>
<dbReference type="Gene3D" id="3.40.720.10">
    <property type="entry name" value="Alkaline Phosphatase, subunit A"/>
    <property type="match status" value="1"/>
</dbReference>
<dbReference type="Gene3D" id="3.30.1120.170">
    <property type="match status" value="1"/>
</dbReference>
<reference evidence="16" key="2">
    <citation type="submission" date="2016-11" db="EMBL/GenBank/DDBJ databases">
        <title>Complete genome sequence of Virgibacillus pantothenticus 21D, a halophilic bacterium isolated from the deep hypersaline anoxic basin Discovery in the Mediterranean Sea.</title>
        <authorList>
            <person name="Zeaiter Z."/>
            <person name="Booth J.M."/>
            <person name="Prosdocimi E.M."/>
            <person name="Mapelli F."/>
            <person name="Fusi M."/>
            <person name="Daffonchio D."/>
            <person name="Borin S."/>
            <person name="Crotti E."/>
        </authorList>
    </citation>
    <scope>NUCLEOTIDE SEQUENCE [LARGE SCALE GENOMIC DNA]</scope>
    <source>
        <strain evidence="16">21D</strain>
    </source>
</reference>
<dbReference type="AlphaFoldDB" id="A0A2K9J2U6"/>
<dbReference type="Proteomes" id="UP000234237">
    <property type="component" value="Chromosome"/>
</dbReference>
<keyword evidence="10" id="KW-0479">Metal-binding</keyword>
<dbReference type="PANTHER" id="PTHR47371">
    <property type="entry name" value="LIPOTEICHOIC ACID SYNTHASE"/>
    <property type="match status" value="1"/>
</dbReference>
<evidence type="ECO:0000256" key="2">
    <source>
        <dbReference type="ARBA" id="ARBA00004936"/>
    </source>
</evidence>
<evidence type="ECO:0000256" key="8">
    <source>
        <dbReference type="PIRNR" id="PIRNR005091"/>
    </source>
</evidence>
<evidence type="ECO:0000256" key="5">
    <source>
        <dbReference type="ARBA" id="ARBA00022692"/>
    </source>
</evidence>
<dbReference type="InterPro" id="IPR017850">
    <property type="entry name" value="Alkaline_phosphatase_core_sf"/>
</dbReference>
<keyword evidence="5 12" id="KW-0812">Transmembrane</keyword>
<evidence type="ECO:0000256" key="9">
    <source>
        <dbReference type="PIRSR" id="PIRSR005091-1"/>
    </source>
</evidence>
<dbReference type="RefSeq" id="WP_077705430.1">
    <property type="nucleotide sequence ID" value="NZ_CP018622.1"/>
</dbReference>
<organism evidence="14 16">
    <name type="scientific">Virgibacillus dokdonensis</name>
    <dbReference type="NCBI Taxonomy" id="302167"/>
    <lineage>
        <taxon>Bacteria</taxon>
        <taxon>Bacillati</taxon>
        <taxon>Bacillota</taxon>
        <taxon>Bacilli</taxon>
        <taxon>Bacillales</taxon>
        <taxon>Bacillaceae</taxon>
        <taxon>Virgibacillus</taxon>
    </lineage>
</organism>
<feature type="active site" evidence="9">
    <location>
        <position position="299"/>
    </location>
</feature>
<evidence type="ECO:0000256" key="4">
    <source>
        <dbReference type="ARBA" id="ARBA00022475"/>
    </source>
</evidence>
<keyword evidence="6 12" id="KW-1133">Transmembrane helix</keyword>
<keyword evidence="10" id="KW-0464">Manganese</keyword>
<feature type="transmembrane region" description="Helical" evidence="12">
    <location>
        <begin position="9"/>
        <end position="27"/>
    </location>
</feature>
<keyword evidence="17" id="KW-1185">Reference proteome</keyword>
<feature type="binding site" evidence="11">
    <location>
        <position position="475"/>
    </location>
    <ligand>
        <name>Mn(2+)</name>
        <dbReference type="ChEBI" id="CHEBI:29035"/>
    </ligand>
</feature>
<dbReference type="PANTHER" id="PTHR47371:SF3">
    <property type="entry name" value="PHOSPHOGLYCEROL TRANSFERASE I"/>
    <property type="match status" value="1"/>
</dbReference>
<evidence type="ECO:0000259" key="13">
    <source>
        <dbReference type="Pfam" id="PF00884"/>
    </source>
</evidence>
<feature type="binding site" evidence="11">
    <location>
        <position position="299"/>
    </location>
    <ligand>
        <name>Mn(2+)</name>
        <dbReference type="ChEBI" id="CHEBI:29035"/>
    </ligand>
</feature>
<dbReference type="InterPro" id="IPR050448">
    <property type="entry name" value="OpgB/LTA_synthase_biosynth"/>
</dbReference>
<feature type="binding site" evidence="11">
    <location>
        <position position="253"/>
    </location>
    <ligand>
        <name>Mn(2+)</name>
        <dbReference type="ChEBI" id="CHEBI:29035"/>
    </ligand>
</feature>
<proteinExistence type="inferred from homology"/>
<dbReference type="GO" id="GO:0046872">
    <property type="term" value="F:metal ion binding"/>
    <property type="evidence" value="ECO:0007669"/>
    <property type="project" value="UniProtKB-KW"/>
</dbReference>
<evidence type="ECO:0000313" key="14">
    <source>
        <dbReference type="EMBL" id="AUJ23320.1"/>
    </source>
</evidence>
<dbReference type="InterPro" id="IPR012160">
    <property type="entry name" value="LtaS-like"/>
</dbReference>
<keyword evidence="7 8" id="KW-0472">Membrane</keyword>
<reference evidence="15 17" key="3">
    <citation type="submission" date="2024-01" db="EMBL/GenBank/DDBJ databases">
        <title>Survival strategy associated with biotechnological potential of Virgibacillus dokdonensis T4.6 isolated from salt-fermented shrimp paste.</title>
        <authorList>
            <person name="Doan T.V."/>
            <person name="Quach N.T."/>
            <person name="Phi Q.-T."/>
        </authorList>
    </citation>
    <scope>NUCLEOTIDE SEQUENCE [LARGE SCALE GENOMIC DNA]</scope>
    <source>
        <strain evidence="15 17">T4.6</strain>
    </source>
</reference>
<gene>
    <name evidence="14" type="primary">ltaS1_1</name>
    <name evidence="14" type="ORF">A21D_00206</name>
    <name evidence="15" type="ORF">V2W34_00795</name>
</gene>
<feature type="transmembrane region" description="Helical" evidence="12">
    <location>
        <begin position="123"/>
        <end position="141"/>
    </location>
</feature>
<accession>A0A2K9J2U6</accession>
<evidence type="ECO:0000256" key="1">
    <source>
        <dbReference type="ARBA" id="ARBA00004651"/>
    </source>
</evidence>
<keyword evidence="15" id="KW-0808">Transferase</keyword>
<protein>
    <submittedName>
        <fullName evidence="15">LTA synthase family protein</fullName>
        <ecNumber evidence="15">2.7.8.-</ecNumber>
    </submittedName>
    <submittedName>
        <fullName evidence="14">Lipoteichoic acid synthase 1</fullName>
    </submittedName>
</protein>
<evidence type="ECO:0000256" key="12">
    <source>
        <dbReference type="SAM" id="Phobius"/>
    </source>
</evidence>
<dbReference type="Proteomes" id="UP001356080">
    <property type="component" value="Unassembled WGS sequence"/>
</dbReference>
<keyword evidence="4 8" id="KW-1003">Cell membrane</keyword>
<dbReference type="SUPFAM" id="SSF53649">
    <property type="entry name" value="Alkaline phosphatase-like"/>
    <property type="match status" value="1"/>
</dbReference>
<dbReference type="EMBL" id="JAZHPM010000001">
    <property type="protein sequence ID" value="MEF2290544.1"/>
    <property type="molecule type" value="Genomic_DNA"/>
</dbReference>
<dbReference type="EMBL" id="CP018622">
    <property type="protein sequence ID" value="AUJ23320.1"/>
    <property type="molecule type" value="Genomic_DNA"/>
</dbReference>
<evidence type="ECO:0000256" key="11">
    <source>
        <dbReference type="PIRSR" id="PIRSR005091-3"/>
    </source>
</evidence>